<dbReference type="SUPFAM" id="SSF56935">
    <property type="entry name" value="Porins"/>
    <property type="match status" value="1"/>
</dbReference>
<evidence type="ECO:0000259" key="13">
    <source>
        <dbReference type="Pfam" id="PF07715"/>
    </source>
</evidence>
<evidence type="ECO:0000256" key="8">
    <source>
        <dbReference type="ARBA" id="ARBA00023170"/>
    </source>
</evidence>
<dbReference type="GO" id="GO:0038023">
    <property type="term" value="F:signaling receptor activity"/>
    <property type="evidence" value="ECO:0007669"/>
    <property type="project" value="InterPro"/>
</dbReference>
<dbReference type="Gene3D" id="2.170.130.10">
    <property type="entry name" value="TonB-dependent receptor, plug domain"/>
    <property type="match status" value="1"/>
</dbReference>
<dbReference type="CDD" id="cd01347">
    <property type="entry name" value="ligand_gated_channel"/>
    <property type="match status" value="1"/>
</dbReference>
<evidence type="ECO:0000256" key="2">
    <source>
        <dbReference type="ARBA" id="ARBA00009810"/>
    </source>
</evidence>
<dbReference type="PROSITE" id="PS52016">
    <property type="entry name" value="TONB_DEPENDENT_REC_3"/>
    <property type="match status" value="1"/>
</dbReference>
<dbReference type="InterPro" id="IPR000531">
    <property type="entry name" value="Beta-barrel_TonB"/>
</dbReference>
<dbReference type="Pfam" id="PF00593">
    <property type="entry name" value="TonB_dep_Rec_b-barrel"/>
    <property type="match status" value="1"/>
</dbReference>
<dbReference type="PANTHER" id="PTHR32552">
    <property type="entry name" value="FERRICHROME IRON RECEPTOR-RELATED"/>
    <property type="match status" value="1"/>
</dbReference>
<dbReference type="STRING" id="438753.AZC_2702"/>
<keyword evidence="5 10" id="KW-0812">Transmembrane</keyword>
<feature type="domain" description="TonB-dependent receptor-like beta-barrel" evidence="12">
    <location>
        <begin position="257"/>
        <end position="689"/>
    </location>
</feature>
<dbReference type="InterPro" id="IPR039426">
    <property type="entry name" value="TonB-dep_rcpt-like"/>
</dbReference>
<name>A8I8T5_AZOC5</name>
<dbReference type="InterPro" id="IPR037066">
    <property type="entry name" value="Plug_dom_sf"/>
</dbReference>
<keyword evidence="3 10" id="KW-0813">Transport</keyword>
<reference evidence="15" key="2">
    <citation type="submission" date="2007-04" db="EMBL/GenBank/DDBJ databases">
        <title>Complete genome sequence of the nitrogen-fixing bacterium Azorhizobium caulinodans ORS571.</title>
        <authorList>
            <person name="Lee K.B."/>
            <person name="Backer P.D."/>
            <person name="Aono T."/>
            <person name="Liu C.T."/>
            <person name="Suzuki S."/>
            <person name="Suzuki T."/>
            <person name="Kaneko T."/>
            <person name="Yamada M."/>
            <person name="Tabata S."/>
            <person name="Kupfer D.M."/>
            <person name="Najar F.Z."/>
            <person name="Wiley G.B."/>
            <person name="Roe B."/>
            <person name="Binnewies T."/>
            <person name="Ussery D."/>
            <person name="Vereecke D."/>
            <person name="Gevers D."/>
            <person name="Holsters M."/>
            <person name="Oyaizu H."/>
        </authorList>
    </citation>
    <scope>NUCLEOTIDE SEQUENCE [LARGE SCALE GENOMIC DNA]</scope>
    <source>
        <strain evidence="15">ATCC 43989 / DSM 5975 / JCM 20966 / LMG 6465 / NBRC 14845 / NCIMB 13405 / ORS 571</strain>
    </source>
</reference>
<reference evidence="14 15" key="6">
    <citation type="journal article" date="2011" name="Appl. Environ. Microbiol.">
        <title>Involvement of the azorhizobial chromosome partition gene (parA) in the onset of bacteroid differentiation during Sesbania rostrata stem nodule development.</title>
        <authorList>
            <person name="Liu CT."/>
            <person name="Lee KB."/>
            <person name="Wang YS."/>
            <person name="Peng MH."/>
            <person name="Lee KT."/>
            <person name="Suzuki S."/>
            <person name="Suzuki T."/>
            <person name="Oyaizu H."/>
        </authorList>
    </citation>
    <scope>NUCLEOTIDE SEQUENCE [LARGE SCALE GENOMIC DNA]</scope>
    <source>
        <strain evidence="15">ATCC 43989 / DSM 5975 / JCM 20966 / LMG 6465 / NBRC 14845 / NCIMB 13405 / ORS 571</strain>
    </source>
</reference>
<dbReference type="InterPro" id="IPR010105">
    <property type="entry name" value="TonB_sidphr_rcpt"/>
</dbReference>
<dbReference type="InterPro" id="IPR012910">
    <property type="entry name" value="Plug_dom"/>
</dbReference>
<keyword evidence="6 11" id="KW-0798">TonB box</keyword>
<evidence type="ECO:0000256" key="5">
    <source>
        <dbReference type="ARBA" id="ARBA00022692"/>
    </source>
</evidence>
<organism evidence="14 15">
    <name type="scientific">Azorhizobium caulinodans (strain ATCC 43989 / DSM 5975 / JCM 20966 / LMG 6465 / NBRC 14845 / NCIMB 13405 / ORS 571)</name>
    <dbReference type="NCBI Taxonomy" id="438753"/>
    <lineage>
        <taxon>Bacteria</taxon>
        <taxon>Pseudomonadati</taxon>
        <taxon>Pseudomonadota</taxon>
        <taxon>Alphaproteobacteria</taxon>
        <taxon>Hyphomicrobiales</taxon>
        <taxon>Xanthobacteraceae</taxon>
        <taxon>Azorhizobium</taxon>
    </lineage>
</organism>
<reference evidence="14 15" key="1">
    <citation type="journal article" date="2007" name="Appl. Environ. Microbiol.">
        <title>Rhizobial factors required for stem nodule maturation and maintenance in Sesbania rostrata-Azorhizobium caulinodans ORS571 symbiosis.</title>
        <authorList>
            <person name="Suzuki S."/>
            <person name="Aono T."/>
            <person name="Lee KB."/>
            <person name="Suzuki T."/>
            <person name="Liu CT."/>
            <person name="Miwa H."/>
            <person name="Wakao S."/>
            <person name="Iki T."/>
            <person name="Oyaizu H."/>
        </authorList>
    </citation>
    <scope>NUCLEOTIDE SEQUENCE [LARGE SCALE GENOMIC DNA]</scope>
    <source>
        <strain evidence="15">ATCC 43989 / DSM 5975 / JCM 20966 / LMG 6465 / NBRC 14845 / NCIMB 13405 / ORS 571</strain>
    </source>
</reference>
<reference evidence="14 15" key="3">
    <citation type="journal article" date="2008" name="BMC Genomics">
        <title>The genome of the versatile nitrogen fixer Azorhizobium caulinodans ORS571.</title>
        <authorList>
            <person name="Lee KB."/>
            <person name="Backer P.D."/>
            <person name="Aono T."/>
            <person name="Liu CT."/>
            <person name="Suzuki S."/>
            <person name="Suzuki T."/>
            <person name="Kaneko T."/>
            <person name="Yamada M."/>
            <person name="Tabata S."/>
            <person name="Kupfer D.M."/>
            <person name="Najar F.Z."/>
            <person name="Wiley G.B."/>
            <person name="Roe B."/>
            <person name="Binnewies T.T."/>
            <person name="Ussery D.W."/>
            <person name="D'Haeze W."/>
            <person name="Herder J.D."/>
            <person name="Gevers D."/>
            <person name="Vereecke D."/>
            <person name="Holsters M."/>
            <person name="Oyaizu H."/>
        </authorList>
    </citation>
    <scope>NUCLEOTIDE SEQUENCE [LARGE SCALE GENOMIC DNA]</scope>
    <source>
        <strain evidence="15">ATCC 43989 / DSM 5975 / JCM 20966 / LMG 6465 / NBRC 14845 / NCIMB 13405 / ORS 571</strain>
    </source>
</reference>
<evidence type="ECO:0000256" key="6">
    <source>
        <dbReference type="ARBA" id="ARBA00023077"/>
    </source>
</evidence>
<evidence type="ECO:0000313" key="15">
    <source>
        <dbReference type="Proteomes" id="UP000000270"/>
    </source>
</evidence>
<dbReference type="HOGENOM" id="CLU_008287_9_2_5"/>
<dbReference type="GO" id="GO:0015891">
    <property type="term" value="P:siderophore transport"/>
    <property type="evidence" value="ECO:0007669"/>
    <property type="project" value="InterPro"/>
</dbReference>
<dbReference type="GO" id="GO:0015344">
    <property type="term" value="F:siderophore uptake transmembrane transporter activity"/>
    <property type="evidence" value="ECO:0007669"/>
    <property type="project" value="TreeGrafter"/>
</dbReference>
<protein>
    <submittedName>
        <fullName evidence="14">TonB-dependent siderophore receptor</fullName>
    </submittedName>
</protein>
<evidence type="ECO:0000259" key="12">
    <source>
        <dbReference type="Pfam" id="PF00593"/>
    </source>
</evidence>
<sequence>MKGDTMPPRAHASRAQGAVLALAATLPLADAARAQSAPPETTTIALDTLDVSAQPLGDGLNLLVPSMTGSRLDLTPLQTPSSVQIIPGEIARERGQYTVIEAVTQDAAGFSASPAPGNGGTSLSTRGFSGHGSVMQLYDGTRLYVGAGTVTFPFDTWSAERIEVLRGPASVLYGDGAIGGVVNVVPRKPDPLSSHGEALMAVDSLMSGRLALDATGPINDRVSYRFDIAGKLSDGWVDRGDNGSLAVSAAVRIQASDTLVLSLSNDYGYQEPQKYFGTPLINGQFTGLLRNQNYNVGDAAISYSDNWSQFKAEWTPSDALTVRSTFYYLTSDRHWRDSETYAFQPATGLVRRSDYIEIMHDQSQLGNRTDATWRGSILGFANEVVVGFDINSIDFTHTNNSPYRGSSSVPLIGFNPGTFASPDPTVPKYHTDTTQYSLFAEDRLVLDEHWSIVGGLRWENPTITRTNLVTAQEEFQKSYSAVTGRIGVIYSPVQDLSLYASYTTGIDPVAGLITLSSANANFNLTTAEQYEAGIKQVFWGGRGEWTFAVYDITKYNLLARSSANSQVTEQIGQQSSRGVEGTVSVSFLENWRISANLALLDARYDNYITTGGINATGNTPVGVPEQVGNVWLTWNFAPKWKTWAGLQYVGPVFVNEANTVQRPEYYVVNGGLQWAPTPAANITLRVYNLFDETYAVAGNTGQWVLGQPRTVELSSSVRF</sequence>
<keyword evidence="15" id="KW-1185">Reference proteome</keyword>
<keyword evidence="4 10" id="KW-1134">Transmembrane beta strand</keyword>
<comment type="similarity">
    <text evidence="2 10 11">Belongs to the TonB-dependent receptor family.</text>
</comment>
<dbReference type="NCBIfam" id="TIGR01783">
    <property type="entry name" value="TonB-siderophor"/>
    <property type="match status" value="1"/>
</dbReference>
<evidence type="ECO:0000256" key="3">
    <source>
        <dbReference type="ARBA" id="ARBA00022448"/>
    </source>
</evidence>
<dbReference type="GO" id="GO:0009279">
    <property type="term" value="C:cell outer membrane"/>
    <property type="evidence" value="ECO:0007669"/>
    <property type="project" value="UniProtKB-SubCell"/>
</dbReference>
<dbReference type="AlphaFoldDB" id="A8I8T5"/>
<dbReference type="KEGG" id="azc:AZC_2702"/>
<dbReference type="PANTHER" id="PTHR32552:SF84">
    <property type="entry name" value="TONB-DEPENDENT RECEPTOR-RELATED"/>
    <property type="match status" value="1"/>
</dbReference>
<reference evidence="14 15" key="4">
    <citation type="journal article" date="2009" name="Appl. Environ. Microbiol.">
        <title>Comparative genome-wide transcriptional profiling of Azorhizobium caulinodans ORS571 grown under free-living and symbiotic conditions.</title>
        <authorList>
            <person name="Tsukada S."/>
            <person name="Aono T."/>
            <person name="Akiba N."/>
            <person name="Lee KB."/>
            <person name="Liu CT."/>
            <person name="Toyazaki H."/>
            <person name="Oyaizu H."/>
        </authorList>
    </citation>
    <scope>NUCLEOTIDE SEQUENCE [LARGE SCALE GENOMIC DNA]</scope>
    <source>
        <strain evidence="15">ATCC 43989 / DSM 5975 / JCM 20966 / LMG 6465 / NBRC 14845 / NCIMB 13405 / ORS 571</strain>
    </source>
</reference>
<accession>A8I8T5</accession>
<evidence type="ECO:0000256" key="1">
    <source>
        <dbReference type="ARBA" id="ARBA00004571"/>
    </source>
</evidence>
<dbReference type="EMBL" id="AP009384">
    <property type="protein sequence ID" value="BAF88700.1"/>
    <property type="molecule type" value="Genomic_DNA"/>
</dbReference>
<dbReference type="Proteomes" id="UP000000270">
    <property type="component" value="Chromosome"/>
</dbReference>
<dbReference type="Gene3D" id="2.40.170.20">
    <property type="entry name" value="TonB-dependent receptor, beta-barrel domain"/>
    <property type="match status" value="1"/>
</dbReference>
<evidence type="ECO:0000256" key="10">
    <source>
        <dbReference type="PROSITE-ProRule" id="PRU01360"/>
    </source>
</evidence>
<evidence type="ECO:0000256" key="11">
    <source>
        <dbReference type="RuleBase" id="RU003357"/>
    </source>
</evidence>
<comment type="subcellular location">
    <subcellularLocation>
        <location evidence="1 10">Cell outer membrane</location>
        <topology evidence="1 10">Multi-pass membrane protein</topology>
    </subcellularLocation>
</comment>
<keyword evidence="9 10" id="KW-0998">Cell outer membrane</keyword>
<reference evidence="14 15" key="5">
    <citation type="journal article" date="2010" name="Appl. Environ. Microbiol.">
        <title>phrR-like gene praR of Azorhizobium caulinodans ORS571 is essential for symbiosis with Sesbania rostrata and is involved in expression of reb genes.</title>
        <authorList>
            <person name="Akiba N."/>
            <person name="Aono T."/>
            <person name="Toyazaki H."/>
            <person name="Sato S."/>
            <person name="Oyaizu H."/>
        </authorList>
    </citation>
    <scope>NUCLEOTIDE SEQUENCE [LARGE SCALE GENOMIC DNA]</scope>
    <source>
        <strain evidence="15">ATCC 43989 / DSM 5975 / JCM 20966 / LMG 6465 / NBRC 14845 / NCIMB 13405 / ORS 571</strain>
    </source>
</reference>
<dbReference type="InterPro" id="IPR036942">
    <property type="entry name" value="Beta-barrel_TonB_sf"/>
</dbReference>
<evidence type="ECO:0000256" key="9">
    <source>
        <dbReference type="ARBA" id="ARBA00023237"/>
    </source>
</evidence>
<gene>
    <name evidence="14" type="ordered locus">AZC_2702</name>
</gene>
<dbReference type="Pfam" id="PF07715">
    <property type="entry name" value="Plug"/>
    <property type="match status" value="1"/>
</dbReference>
<evidence type="ECO:0000313" key="14">
    <source>
        <dbReference type="EMBL" id="BAF88700.1"/>
    </source>
</evidence>
<evidence type="ECO:0000256" key="4">
    <source>
        <dbReference type="ARBA" id="ARBA00022452"/>
    </source>
</evidence>
<keyword evidence="7 10" id="KW-0472">Membrane</keyword>
<dbReference type="eggNOG" id="COG4774">
    <property type="taxonomic scope" value="Bacteria"/>
</dbReference>
<evidence type="ECO:0000256" key="7">
    <source>
        <dbReference type="ARBA" id="ARBA00023136"/>
    </source>
</evidence>
<feature type="domain" description="TonB-dependent receptor plug" evidence="13">
    <location>
        <begin position="77"/>
        <end position="181"/>
    </location>
</feature>
<proteinExistence type="inferred from homology"/>
<keyword evidence="8 14" id="KW-0675">Receptor</keyword>